<dbReference type="Proteomes" id="UP000245137">
    <property type="component" value="Unassembled WGS sequence"/>
</dbReference>
<dbReference type="InterPro" id="IPR009078">
    <property type="entry name" value="Ferritin-like_SF"/>
</dbReference>
<evidence type="ECO:0000313" key="1">
    <source>
        <dbReference type="EMBL" id="PWB92826.1"/>
    </source>
</evidence>
<gene>
    <name evidence="1" type="ORF">C5689_16145</name>
</gene>
<dbReference type="Pfam" id="PF11583">
    <property type="entry name" value="AurF"/>
    <property type="match status" value="1"/>
</dbReference>
<name>A0A2U1SMK7_METSR</name>
<evidence type="ECO:0008006" key="3">
    <source>
        <dbReference type="Google" id="ProtNLM"/>
    </source>
</evidence>
<evidence type="ECO:0000313" key="2">
    <source>
        <dbReference type="Proteomes" id="UP000245137"/>
    </source>
</evidence>
<organism evidence="1 2">
    <name type="scientific">Methylosinus sporium</name>
    <dbReference type="NCBI Taxonomy" id="428"/>
    <lineage>
        <taxon>Bacteria</taxon>
        <taxon>Pseudomonadati</taxon>
        <taxon>Pseudomonadota</taxon>
        <taxon>Alphaproteobacteria</taxon>
        <taxon>Hyphomicrobiales</taxon>
        <taxon>Methylocystaceae</taxon>
        <taxon>Methylosinus</taxon>
    </lineage>
</organism>
<dbReference type="InterPro" id="IPR012348">
    <property type="entry name" value="RNR-like"/>
</dbReference>
<proteinExistence type="predicted"/>
<reference evidence="1 2" key="1">
    <citation type="journal article" date="2018" name="Appl. Microbiol. Biotechnol.">
        <title>Co-cultivation of the strictly anaerobic methanogen Methanosarcina barkeri with aerobic methanotrophs in an oxygen-limited membrane bioreactor.</title>
        <authorList>
            <person name="In 't Zandt M.H."/>
            <person name="van den Bosch T.J.M."/>
            <person name="Rijkers R."/>
            <person name="van Kessel M.A.H.J."/>
            <person name="Jetten M.S.M."/>
            <person name="Welte C.U."/>
        </authorList>
    </citation>
    <scope>NUCLEOTIDE SEQUENCE [LARGE SCALE GENOMIC DNA]</scope>
    <source>
        <strain evidence="1 2">DSM 17706</strain>
    </source>
</reference>
<dbReference type="GO" id="GO:0016491">
    <property type="term" value="F:oxidoreductase activity"/>
    <property type="evidence" value="ECO:0007669"/>
    <property type="project" value="InterPro"/>
</dbReference>
<comment type="caution">
    <text evidence="1">The sequence shown here is derived from an EMBL/GenBank/DDBJ whole genome shotgun (WGS) entry which is preliminary data.</text>
</comment>
<sequence length="315" mass="36423">MHGPMANAALIDRLNQASVNHINFPLVTLPFDEAPGEQSYWMPPELTTLYGTAVWDELSEDQKIDLSQKEFALICSISCNGEKEAIGDIAKIMLKSKFESVRSYLSHLIREENNHIDMFVEFCNRYGELTRFRYFYTKGDQCTDPAFNDLLAFIHLLVFEELGDNINRVMARDKSLPPLVRAINKLHAEEEARHIAFGRHIVTELATELSRKISANQTRKLHDYVYSHIHTRHYEYHNMRIYSSIGIDNAFSLRERLVLERDASFFFRTESDPHTPLKKILTFLHSIGLISDAQLHEPPRQMLNVERAAETLCAR</sequence>
<protein>
    <recommendedName>
        <fullName evidence="3">Diiron oxygenase</fullName>
    </recommendedName>
</protein>
<accession>A0A2U1SMK7</accession>
<keyword evidence="2" id="KW-1185">Reference proteome</keyword>
<dbReference type="EMBL" id="PUIV01000035">
    <property type="protein sequence ID" value="PWB92826.1"/>
    <property type="molecule type" value="Genomic_DNA"/>
</dbReference>
<dbReference type="InterPro" id="IPR025859">
    <property type="entry name" value="AurF/CmlI"/>
</dbReference>
<dbReference type="Gene3D" id="1.10.620.20">
    <property type="entry name" value="Ribonucleotide Reductase, subunit A"/>
    <property type="match status" value="1"/>
</dbReference>
<dbReference type="AlphaFoldDB" id="A0A2U1SMK7"/>
<dbReference type="SUPFAM" id="SSF47240">
    <property type="entry name" value="Ferritin-like"/>
    <property type="match status" value="1"/>
</dbReference>